<evidence type="ECO:0000259" key="2">
    <source>
        <dbReference type="Pfam" id="PF01408"/>
    </source>
</evidence>
<reference evidence="3 4" key="1">
    <citation type="submission" date="2018-08" db="EMBL/GenBank/DDBJ databases">
        <title>Genomic Encyclopedia of Type Strains, Phase III (KMG-III): the genomes of soil and plant-associated and newly described type strains.</title>
        <authorList>
            <person name="Whitman W."/>
        </authorList>
    </citation>
    <scope>NUCLEOTIDE SEQUENCE [LARGE SCALE GENOMIC DNA]</scope>
    <source>
        <strain evidence="3 4">CGMCC 1.10966</strain>
    </source>
</reference>
<dbReference type="GO" id="GO:0016491">
    <property type="term" value="F:oxidoreductase activity"/>
    <property type="evidence" value="ECO:0007669"/>
    <property type="project" value="UniProtKB-KW"/>
</dbReference>
<dbReference type="Proteomes" id="UP000256304">
    <property type="component" value="Unassembled WGS sequence"/>
</dbReference>
<dbReference type="InterPro" id="IPR000683">
    <property type="entry name" value="Gfo/Idh/MocA-like_OxRdtase_N"/>
</dbReference>
<feature type="domain" description="Gfo/Idh/MocA-like oxidoreductase N-terminal" evidence="2">
    <location>
        <begin position="3"/>
        <end position="124"/>
    </location>
</feature>
<dbReference type="Pfam" id="PF01408">
    <property type="entry name" value="GFO_IDH_MocA"/>
    <property type="match status" value="1"/>
</dbReference>
<evidence type="ECO:0000313" key="3">
    <source>
        <dbReference type="EMBL" id="REE84498.1"/>
    </source>
</evidence>
<dbReference type="Gene3D" id="3.40.50.720">
    <property type="entry name" value="NAD(P)-binding Rossmann-like Domain"/>
    <property type="match status" value="1"/>
</dbReference>
<accession>A0A3D9RYI6</accession>
<sequence>MKKVAIIGLGPMGIRHIQACRNSKELDLAGGADLNVARVEELISDGFLPSGGGFSDYKQMIVELKPDIVVISTNAPSHYDIFHEVVNLGVKNILCEKPIATSIEQAINMIETASLYDVLLLVNHSRRWCLDYVELKSLLEIGEIGKVESVTFSMGGGQMGCNGMHIFDLISYLTGARVDKLIGFLNDEGVENPRGKHFFDPGGYALVHLDCGIRVYFEMTEDLGIPPLLIINGTYGRVTIEETKKRMTVEKRASEDCELPVTRYGTPLKHVTEHFFEHLDIVELTRVGLENLAKGEILADPSDALKALEVVIAIHASHEMGNKMIMLPINENHTIEKVFSFT</sequence>
<evidence type="ECO:0000256" key="1">
    <source>
        <dbReference type="ARBA" id="ARBA00023002"/>
    </source>
</evidence>
<protein>
    <submittedName>
        <fullName evidence="3">Putative dehydrogenase</fullName>
    </submittedName>
</protein>
<gene>
    <name evidence="3" type="ORF">A8990_11432</name>
</gene>
<keyword evidence="4" id="KW-1185">Reference proteome</keyword>
<dbReference type="AlphaFoldDB" id="A0A3D9RYI6"/>
<dbReference type="InterPro" id="IPR036291">
    <property type="entry name" value="NAD(P)-bd_dom_sf"/>
</dbReference>
<comment type="caution">
    <text evidence="3">The sequence shown here is derived from an EMBL/GenBank/DDBJ whole genome shotgun (WGS) entry which is preliminary data.</text>
</comment>
<dbReference type="SUPFAM" id="SSF51735">
    <property type="entry name" value="NAD(P)-binding Rossmann-fold domains"/>
    <property type="match status" value="1"/>
</dbReference>
<name>A0A3D9RYI6_9BACL</name>
<dbReference type="EMBL" id="QTTN01000014">
    <property type="protein sequence ID" value="REE84498.1"/>
    <property type="molecule type" value="Genomic_DNA"/>
</dbReference>
<organism evidence="3 4">
    <name type="scientific">Paenibacillus taihuensis</name>
    <dbReference type="NCBI Taxonomy" id="1156355"/>
    <lineage>
        <taxon>Bacteria</taxon>
        <taxon>Bacillati</taxon>
        <taxon>Bacillota</taxon>
        <taxon>Bacilli</taxon>
        <taxon>Bacillales</taxon>
        <taxon>Paenibacillaceae</taxon>
        <taxon>Paenibacillus</taxon>
    </lineage>
</organism>
<dbReference type="PANTHER" id="PTHR43818">
    <property type="entry name" value="BCDNA.GH03377"/>
    <property type="match status" value="1"/>
</dbReference>
<dbReference type="Gene3D" id="3.30.360.10">
    <property type="entry name" value="Dihydrodipicolinate Reductase, domain 2"/>
    <property type="match status" value="1"/>
</dbReference>
<keyword evidence="1" id="KW-0560">Oxidoreductase</keyword>
<dbReference type="InterPro" id="IPR050463">
    <property type="entry name" value="Gfo/Idh/MocA_oxidrdct_glycsds"/>
</dbReference>
<proteinExistence type="predicted"/>
<dbReference type="PANTHER" id="PTHR43818:SF11">
    <property type="entry name" value="BCDNA.GH03377"/>
    <property type="match status" value="1"/>
</dbReference>
<evidence type="ECO:0000313" key="4">
    <source>
        <dbReference type="Proteomes" id="UP000256304"/>
    </source>
</evidence>
<dbReference type="GO" id="GO:0000166">
    <property type="term" value="F:nucleotide binding"/>
    <property type="evidence" value="ECO:0007669"/>
    <property type="project" value="InterPro"/>
</dbReference>
<dbReference type="SUPFAM" id="SSF55347">
    <property type="entry name" value="Glyceraldehyde-3-phosphate dehydrogenase-like, C-terminal domain"/>
    <property type="match status" value="1"/>
</dbReference>